<dbReference type="AlphaFoldDB" id="A0A6L5YBQ3"/>
<feature type="transmembrane region" description="Helical" evidence="1">
    <location>
        <begin position="7"/>
        <end position="24"/>
    </location>
</feature>
<dbReference type="RefSeq" id="WP_326830897.1">
    <property type="nucleotide sequence ID" value="NZ_VUNH01000006.1"/>
</dbReference>
<evidence type="ECO:0000313" key="3">
    <source>
        <dbReference type="Proteomes" id="UP000473699"/>
    </source>
</evidence>
<name>A0A6L5YBQ3_9BACT</name>
<keyword evidence="1" id="KW-0812">Transmembrane</keyword>
<evidence type="ECO:0000313" key="2">
    <source>
        <dbReference type="EMBL" id="MST55766.1"/>
    </source>
</evidence>
<organism evidence="2 3">
    <name type="scientific">Pyramidobacter porci</name>
    <dbReference type="NCBI Taxonomy" id="2605789"/>
    <lineage>
        <taxon>Bacteria</taxon>
        <taxon>Thermotogati</taxon>
        <taxon>Synergistota</taxon>
        <taxon>Synergistia</taxon>
        <taxon>Synergistales</taxon>
        <taxon>Dethiosulfovibrionaceae</taxon>
        <taxon>Pyramidobacter</taxon>
    </lineage>
</organism>
<gene>
    <name evidence="2" type="ORF">FYJ74_06940</name>
</gene>
<feature type="transmembrane region" description="Helical" evidence="1">
    <location>
        <begin position="36"/>
        <end position="54"/>
    </location>
</feature>
<proteinExistence type="predicted"/>
<dbReference type="Pfam" id="PF14898">
    <property type="entry name" value="DUF4491"/>
    <property type="match status" value="1"/>
</dbReference>
<dbReference type="InterPro" id="IPR027890">
    <property type="entry name" value="DUF4491"/>
</dbReference>
<protein>
    <submittedName>
        <fullName evidence="2">DUF4491 family protein</fullName>
    </submittedName>
</protein>
<dbReference type="EMBL" id="VUNH01000006">
    <property type="protein sequence ID" value="MST55766.1"/>
    <property type="molecule type" value="Genomic_DNA"/>
</dbReference>
<evidence type="ECO:0000256" key="1">
    <source>
        <dbReference type="SAM" id="Phobius"/>
    </source>
</evidence>
<reference evidence="2 3" key="1">
    <citation type="submission" date="2019-08" db="EMBL/GenBank/DDBJ databases">
        <title>In-depth cultivation of the pig gut microbiome towards novel bacterial diversity and tailored functional studies.</title>
        <authorList>
            <person name="Wylensek D."/>
            <person name="Hitch T.C.A."/>
            <person name="Clavel T."/>
        </authorList>
    </citation>
    <scope>NUCLEOTIDE SEQUENCE [LARGE SCALE GENOMIC DNA]</scope>
    <source>
        <strain evidence="2 3">SM-530-WT-4B</strain>
    </source>
</reference>
<keyword evidence="1" id="KW-1133">Transmembrane helix</keyword>
<dbReference type="Proteomes" id="UP000473699">
    <property type="component" value="Unassembled WGS sequence"/>
</dbReference>
<keyword evidence="1" id="KW-0472">Membrane</keyword>
<keyword evidence="3" id="KW-1185">Reference proteome</keyword>
<comment type="caution">
    <text evidence="2">The sequence shown here is derived from an EMBL/GenBank/DDBJ whole genome shotgun (WGS) entry which is preliminary data.</text>
</comment>
<sequence length="97" mass="10849">MNLNYEGIVLAAASLLIIAVYHPLVIKAEYWFGTRVWPLFAAAGLICLFVSACLRGVASPILAFLGATNLWSVVELQAQAKRVRKGWFPQNPRRKYE</sequence>
<accession>A0A6L5YBQ3</accession>